<dbReference type="Proteomes" id="UP000244005">
    <property type="component" value="Unassembled WGS sequence"/>
</dbReference>
<proteinExistence type="predicted"/>
<name>A0A2R6WAY7_MARPO</name>
<dbReference type="InterPro" id="IPR016039">
    <property type="entry name" value="Thiolase-like"/>
</dbReference>
<protein>
    <submittedName>
        <fullName evidence="1">Uncharacterized protein</fullName>
    </submittedName>
</protein>
<dbReference type="AlphaFoldDB" id="A0A2R6WAY7"/>
<dbReference type="Gramene" id="Mp4g20010.1">
    <property type="protein sequence ID" value="Mp4g20010.1.cds"/>
    <property type="gene ID" value="Mp4g20010"/>
</dbReference>
<dbReference type="Gene3D" id="3.40.47.10">
    <property type="match status" value="1"/>
</dbReference>
<keyword evidence="2" id="KW-1185">Reference proteome</keyword>
<dbReference type="GO" id="GO:0016746">
    <property type="term" value="F:acyltransferase activity"/>
    <property type="evidence" value="ECO:0007669"/>
    <property type="project" value="InterPro"/>
</dbReference>
<gene>
    <name evidence="1" type="ORF">MARPO_0116s0003</name>
</gene>
<accession>A0A2R6WAY7</accession>
<sequence>MSSVPSSDQQAHESRDLVPARCFESFAEAETQVSREGFVNHANGMVGCVVRPVELRVGEWTLGSLPSSTAFQLMCTRYLQHLTSQLSSYISQLESASILKLPRNTPAIEVAESPSYYDLSWCMHPGSRAILDKVAKT</sequence>
<reference evidence="2" key="1">
    <citation type="journal article" date="2017" name="Cell">
        <title>Insights into land plant evolution garnered from the Marchantia polymorpha genome.</title>
        <authorList>
            <person name="Bowman J.L."/>
            <person name="Kohchi T."/>
            <person name="Yamato K.T."/>
            <person name="Jenkins J."/>
            <person name="Shu S."/>
            <person name="Ishizaki K."/>
            <person name="Yamaoka S."/>
            <person name="Nishihama R."/>
            <person name="Nakamura Y."/>
            <person name="Berger F."/>
            <person name="Adam C."/>
            <person name="Aki S.S."/>
            <person name="Althoff F."/>
            <person name="Araki T."/>
            <person name="Arteaga-Vazquez M.A."/>
            <person name="Balasubrmanian S."/>
            <person name="Barry K."/>
            <person name="Bauer D."/>
            <person name="Boehm C.R."/>
            <person name="Briginshaw L."/>
            <person name="Caballero-Perez J."/>
            <person name="Catarino B."/>
            <person name="Chen F."/>
            <person name="Chiyoda S."/>
            <person name="Chovatia M."/>
            <person name="Davies K.M."/>
            <person name="Delmans M."/>
            <person name="Demura T."/>
            <person name="Dierschke T."/>
            <person name="Dolan L."/>
            <person name="Dorantes-Acosta A.E."/>
            <person name="Eklund D.M."/>
            <person name="Florent S.N."/>
            <person name="Flores-Sandoval E."/>
            <person name="Fujiyama A."/>
            <person name="Fukuzawa H."/>
            <person name="Galik B."/>
            <person name="Grimanelli D."/>
            <person name="Grimwood J."/>
            <person name="Grossniklaus U."/>
            <person name="Hamada T."/>
            <person name="Haseloff J."/>
            <person name="Hetherington A.J."/>
            <person name="Higo A."/>
            <person name="Hirakawa Y."/>
            <person name="Hundley H.N."/>
            <person name="Ikeda Y."/>
            <person name="Inoue K."/>
            <person name="Inoue S.I."/>
            <person name="Ishida S."/>
            <person name="Jia Q."/>
            <person name="Kakita M."/>
            <person name="Kanazawa T."/>
            <person name="Kawai Y."/>
            <person name="Kawashima T."/>
            <person name="Kennedy M."/>
            <person name="Kinose K."/>
            <person name="Kinoshita T."/>
            <person name="Kohara Y."/>
            <person name="Koide E."/>
            <person name="Komatsu K."/>
            <person name="Kopischke S."/>
            <person name="Kubo M."/>
            <person name="Kyozuka J."/>
            <person name="Lagercrantz U."/>
            <person name="Lin S.S."/>
            <person name="Lindquist E."/>
            <person name="Lipzen A.M."/>
            <person name="Lu C.W."/>
            <person name="De Luna E."/>
            <person name="Martienssen R.A."/>
            <person name="Minamino N."/>
            <person name="Mizutani M."/>
            <person name="Mizutani M."/>
            <person name="Mochizuki N."/>
            <person name="Monte I."/>
            <person name="Mosher R."/>
            <person name="Nagasaki H."/>
            <person name="Nakagami H."/>
            <person name="Naramoto S."/>
            <person name="Nishitani K."/>
            <person name="Ohtani M."/>
            <person name="Okamoto T."/>
            <person name="Okumura M."/>
            <person name="Phillips J."/>
            <person name="Pollak B."/>
            <person name="Reinders A."/>
            <person name="Rovekamp M."/>
            <person name="Sano R."/>
            <person name="Sawa S."/>
            <person name="Schmid M.W."/>
            <person name="Shirakawa M."/>
            <person name="Solano R."/>
            <person name="Spunde A."/>
            <person name="Suetsugu N."/>
            <person name="Sugano S."/>
            <person name="Sugiyama A."/>
            <person name="Sun R."/>
            <person name="Suzuki Y."/>
            <person name="Takenaka M."/>
            <person name="Takezawa D."/>
            <person name="Tomogane H."/>
            <person name="Tsuzuki M."/>
            <person name="Ueda T."/>
            <person name="Umeda M."/>
            <person name="Ward J.M."/>
            <person name="Watanabe Y."/>
            <person name="Yazaki K."/>
            <person name="Yokoyama R."/>
            <person name="Yoshitake Y."/>
            <person name="Yotsui I."/>
            <person name="Zachgo S."/>
            <person name="Schmutz J."/>
        </authorList>
    </citation>
    <scope>NUCLEOTIDE SEQUENCE [LARGE SCALE GENOMIC DNA]</scope>
    <source>
        <strain evidence="2">Tak-1</strain>
    </source>
</reference>
<evidence type="ECO:0000313" key="2">
    <source>
        <dbReference type="Proteomes" id="UP000244005"/>
    </source>
</evidence>
<organism evidence="1 2">
    <name type="scientific">Marchantia polymorpha</name>
    <name type="common">Common liverwort</name>
    <name type="synonym">Marchantia aquatica</name>
    <dbReference type="NCBI Taxonomy" id="3197"/>
    <lineage>
        <taxon>Eukaryota</taxon>
        <taxon>Viridiplantae</taxon>
        <taxon>Streptophyta</taxon>
        <taxon>Embryophyta</taxon>
        <taxon>Marchantiophyta</taxon>
        <taxon>Marchantiopsida</taxon>
        <taxon>Marchantiidae</taxon>
        <taxon>Marchantiales</taxon>
        <taxon>Marchantiaceae</taxon>
        <taxon>Marchantia</taxon>
    </lineage>
</organism>
<evidence type="ECO:0000313" key="1">
    <source>
        <dbReference type="EMBL" id="PTQ31012.1"/>
    </source>
</evidence>
<dbReference type="EMBL" id="KZ772788">
    <property type="protein sequence ID" value="PTQ31012.1"/>
    <property type="molecule type" value="Genomic_DNA"/>
</dbReference>